<dbReference type="SUPFAM" id="SSF102114">
    <property type="entry name" value="Radical SAM enzymes"/>
    <property type="match status" value="1"/>
</dbReference>
<keyword evidence="1" id="KW-0808">Transferase</keyword>
<dbReference type="GO" id="GO:0005783">
    <property type="term" value="C:endoplasmic reticulum"/>
    <property type="evidence" value="ECO:0007669"/>
    <property type="project" value="TreeGrafter"/>
</dbReference>
<feature type="non-terminal residue" evidence="2">
    <location>
        <position position="1"/>
    </location>
</feature>
<dbReference type="Proteomes" id="UP000541444">
    <property type="component" value="Unassembled WGS sequence"/>
</dbReference>
<keyword evidence="3" id="KW-1185">Reference proteome</keyword>
<dbReference type="GO" id="GO:0035598">
    <property type="term" value="F:tRNA (N(6)-L-threonylcarbamoyladenosine(37)-C(2))-methylthiotransferase activity"/>
    <property type="evidence" value="ECO:0007669"/>
    <property type="project" value="TreeGrafter"/>
</dbReference>
<evidence type="ECO:0000313" key="2">
    <source>
        <dbReference type="EMBL" id="KAF6158482.1"/>
    </source>
</evidence>
<dbReference type="PANTHER" id="PTHR11918">
    <property type="entry name" value="RADICAL SAM PROTEINS"/>
    <property type="match status" value="1"/>
</dbReference>
<proteinExistence type="predicted"/>
<dbReference type="PANTHER" id="PTHR11918:SF45">
    <property type="entry name" value="THREONYLCARBAMOYLADENOSINE TRNA METHYLTHIOTRANSFERASE"/>
    <property type="match status" value="1"/>
</dbReference>
<dbReference type="AlphaFoldDB" id="A0A7J7MUK1"/>
<evidence type="ECO:0000256" key="1">
    <source>
        <dbReference type="ARBA" id="ARBA00022679"/>
    </source>
</evidence>
<comment type="caution">
    <text evidence="2">The sequence shown here is derived from an EMBL/GenBank/DDBJ whole genome shotgun (WGS) entry which is preliminary data.</text>
</comment>
<reference evidence="2 3" key="1">
    <citation type="journal article" date="2020" name="IScience">
        <title>Genome Sequencing of the Endangered Kingdonia uniflora (Circaeasteraceae, Ranunculales) Reveals Potential Mechanisms of Evolutionary Specialization.</title>
        <authorList>
            <person name="Sun Y."/>
            <person name="Deng T."/>
            <person name="Zhang A."/>
            <person name="Moore M.J."/>
            <person name="Landis J.B."/>
            <person name="Lin N."/>
            <person name="Zhang H."/>
            <person name="Zhang X."/>
            <person name="Huang J."/>
            <person name="Zhang X."/>
            <person name="Sun H."/>
            <person name="Wang H."/>
        </authorList>
    </citation>
    <scope>NUCLEOTIDE SEQUENCE [LARGE SCALE GENOMIC DNA]</scope>
    <source>
        <strain evidence="2">TB1705</strain>
        <tissue evidence="2">Leaf</tissue>
    </source>
</reference>
<dbReference type="EMBL" id="JACGCM010001221">
    <property type="protein sequence ID" value="KAF6158482.1"/>
    <property type="molecule type" value="Genomic_DNA"/>
</dbReference>
<accession>A0A7J7MUK1</accession>
<gene>
    <name evidence="2" type="ORF">GIB67_022079</name>
</gene>
<name>A0A7J7MUK1_9MAGN</name>
<protein>
    <submittedName>
        <fullName evidence="2">Uncharacterized protein</fullName>
    </submittedName>
</protein>
<dbReference type="OrthoDB" id="1746438at2759"/>
<dbReference type="Gene3D" id="3.30.750.200">
    <property type="match status" value="1"/>
</dbReference>
<dbReference type="InterPro" id="IPR058240">
    <property type="entry name" value="rSAM_sf"/>
</dbReference>
<evidence type="ECO:0000313" key="3">
    <source>
        <dbReference type="Proteomes" id="UP000541444"/>
    </source>
</evidence>
<organism evidence="2 3">
    <name type="scientific">Kingdonia uniflora</name>
    <dbReference type="NCBI Taxonomy" id="39325"/>
    <lineage>
        <taxon>Eukaryota</taxon>
        <taxon>Viridiplantae</taxon>
        <taxon>Streptophyta</taxon>
        <taxon>Embryophyta</taxon>
        <taxon>Tracheophyta</taxon>
        <taxon>Spermatophyta</taxon>
        <taxon>Magnoliopsida</taxon>
        <taxon>Ranunculales</taxon>
        <taxon>Circaeasteraceae</taxon>
        <taxon>Kingdonia</taxon>
    </lineage>
</organism>
<sequence>RCIGNVAAIFIAEGWSNRNVGCLSYAGEFRTLVDILYQLVPEMQMSTAIICGFPGETDDDFAQTLDLIRNYKFSQEHIS</sequence>